<dbReference type="AlphaFoldDB" id="A0A128A252"/>
<dbReference type="Gene3D" id="2.120.10.30">
    <property type="entry name" value="TolB, C-terminal domain"/>
    <property type="match status" value="1"/>
</dbReference>
<dbReference type="InterPro" id="IPR012938">
    <property type="entry name" value="Glc/Sorbosone_DH"/>
</dbReference>
<dbReference type="KEGG" id="ndv:NDEV_0678"/>
<dbReference type="InterPro" id="IPR011042">
    <property type="entry name" value="6-blade_b-propeller_TolB-like"/>
</dbReference>
<dbReference type="Pfam" id="PF07995">
    <property type="entry name" value="GSDH"/>
    <property type="match status" value="1"/>
</dbReference>
<organism evidence="3 4">
    <name type="scientific">Nitrosotalea devaniterrae</name>
    <dbReference type="NCBI Taxonomy" id="1078905"/>
    <lineage>
        <taxon>Archaea</taxon>
        <taxon>Nitrososphaerota</taxon>
        <taxon>Nitrososphaeria</taxon>
        <taxon>Nitrosotaleales</taxon>
        <taxon>Nitrosotaleaceae</taxon>
        <taxon>Nitrosotalea</taxon>
    </lineage>
</organism>
<evidence type="ECO:0000256" key="1">
    <source>
        <dbReference type="SAM" id="Phobius"/>
    </source>
</evidence>
<dbReference type="EMBL" id="LN890280">
    <property type="protein sequence ID" value="CUR51443.1"/>
    <property type="molecule type" value="Genomic_DNA"/>
</dbReference>
<keyword evidence="1" id="KW-0472">Membrane</keyword>
<dbReference type="PANTHER" id="PTHR19328:SF13">
    <property type="entry name" value="HIPL1 PROTEIN"/>
    <property type="match status" value="1"/>
</dbReference>
<evidence type="ECO:0000313" key="4">
    <source>
        <dbReference type="Proteomes" id="UP000196239"/>
    </source>
</evidence>
<dbReference type="Proteomes" id="UP000196239">
    <property type="component" value="Chromosome 1"/>
</dbReference>
<protein>
    <recommendedName>
        <fullName evidence="2">Glucose/Sorbosone dehydrogenase domain-containing protein</fullName>
    </recommendedName>
</protein>
<keyword evidence="4" id="KW-1185">Reference proteome</keyword>
<reference evidence="4" key="1">
    <citation type="submission" date="2015-10" db="EMBL/GenBank/DDBJ databases">
        <authorList>
            <person name="Lehtovirta-Morley L.E."/>
            <person name="Vieille C."/>
        </authorList>
    </citation>
    <scope>NUCLEOTIDE SEQUENCE [LARGE SCALE GENOMIC DNA]</scope>
</reference>
<keyword evidence="1" id="KW-0812">Transmembrane</keyword>
<dbReference type="InterPro" id="IPR011041">
    <property type="entry name" value="Quinoprot_gluc/sorb_DH_b-prop"/>
</dbReference>
<dbReference type="PANTHER" id="PTHR19328">
    <property type="entry name" value="HEDGEHOG-INTERACTING PROTEIN"/>
    <property type="match status" value="1"/>
</dbReference>
<evidence type="ECO:0000259" key="2">
    <source>
        <dbReference type="Pfam" id="PF07995"/>
    </source>
</evidence>
<dbReference type="SUPFAM" id="SSF50952">
    <property type="entry name" value="Soluble quinoprotein glucose dehydrogenase"/>
    <property type="match status" value="1"/>
</dbReference>
<gene>
    <name evidence="3" type="ORF">NDEV_0678</name>
</gene>
<proteinExistence type="predicted"/>
<evidence type="ECO:0000313" key="3">
    <source>
        <dbReference type="EMBL" id="CUR51443.1"/>
    </source>
</evidence>
<feature type="transmembrane region" description="Helical" evidence="1">
    <location>
        <begin position="383"/>
        <end position="403"/>
    </location>
</feature>
<name>A0A128A252_9ARCH</name>
<accession>A0A128A252</accession>
<sequence length="413" mass="45246">MLKYWLVFVLILSGVAVLPSYAQPVMNDTGYVIQNYVTGICCSPTTMAFEGKDILVLSKSSGQVHLFRDGVLQSKSVLQENVTSEGEQGMLGITTVGTKVYLYFTESATLGGHPLGKRVYSYDWNGEQLVNKTLVKDLPETQTYHNGGAMTTDKNGAVYLVVGDAGRFGKLQNHPTGDFNNTSVIFRIAPPGPYYAMGIRNSFGLTVDPVTGTLWDTENGPDFGDEVNMVPPNFNSGWDVISGPANKTQLAQLPGFPGYTYHDPQFSWYKTVAPTGIAFAPPQGFGKYKDSVFVGDCNNGNLYRFQLNQNRDGFVFNSPQLQDNEVNIGDSMSEIVFATDFGCISDVVTGPDGLLYVTSLSDGTIYRIVPQSWTVGVENTSPYTLYMLSAVIPIAIISIYVAYRKKSRKKINI</sequence>
<keyword evidence="1" id="KW-1133">Transmembrane helix</keyword>
<feature type="domain" description="Glucose/Sorbosone dehydrogenase" evidence="2">
    <location>
        <begin position="44"/>
        <end position="367"/>
    </location>
</feature>